<dbReference type="PANTHER" id="PTHR30469:SF11">
    <property type="entry name" value="BLL4320 PROTEIN"/>
    <property type="match status" value="1"/>
</dbReference>
<feature type="domain" description="CusB-like beta-barrel" evidence="5">
    <location>
        <begin position="194"/>
        <end position="266"/>
    </location>
</feature>
<comment type="caution">
    <text evidence="8">The sequence shown here is derived from an EMBL/GenBank/DDBJ whole genome shotgun (WGS) entry which is preliminary data.</text>
</comment>
<dbReference type="Proteomes" id="UP001186452">
    <property type="component" value="Unassembled WGS sequence"/>
</dbReference>
<dbReference type="InterPro" id="IPR058792">
    <property type="entry name" value="Beta-barrel_RND_2"/>
</dbReference>
<organism evidence="8 9">
    <name type="scientific">Photobacterium rosenbergii</name>
    <dbReference type="NCBI Taxonomy" id="294936"/>
    <lineage>
        <taxon>Bacteria</taxon>
        <taxon>Pseudomonadati</taxon>
        <taxon>Pseudomonadota</taxon>
        <taxon>Gammaproteobacteria</taxon>
        <taxon>Vibrionales</taxon>
        <taxon>Vibrionaceae</taxon>
        <taxon>Photobacterium</taxon>
    </lineage>
</organism>
<accession>A0ABU3ZK57</accession>
<dbReference type="Pfam" id="PF25954">
    <property type="entry name" value="Beta-barrel_RND_2"/>
    <property type="match status" value="1"/>
</dbReference>
<dbReference type="RefSeq" id="WP_317523326.1">
    <property type="nucleotide sequence ID" value="NZ_JAWJZI010000006.1"/>
</dbReference>
<feature type="region of interest" description="Disordered" evidence="3">
    <location>
        <begin position="336"/>
        <end position="368"/>
    </location>
</feature>
<keyword evidence="2" id="KW-0175">Coiled coil</keyword>
<feature type="domain" description="YknX-like C-terminal permuted SH3-like" evidence="7">
    <location>
        <begin position="274"/>
        <end position="342"/>
    </location>
</feature>
<name>A0ABU3ZK57_9GAMM</name>
<dbReference type="EMBL" id="JAWJZI010000006">
    <property type="protein sequence ID" value="MDV5170504.1"/>
    <property type="molecule type" value="Genomic_DNA"/>
</dbReference>
<keyword evidence="4" id="KW-0732">Signal</keyword>
<evidence type="ECO:0000256" key="1">
    <source>
        <dbReference type="ARBA" id="ARBA00009477"/>
    </source>
</evidence>
<evidence type="ECO:0000256" key="2">
    <source>
        <dbReference type="SAM" id="Coils"/>
    </source>
</evidence>
<feature type="chain" id="PRO_5047298097" evidence="4">
    <location>
        <begin position="25"/>
        <end position="368"/>
    </location>
</feature>
<feature type="domain" description="CzcB-like barrel-sandwich hybrid" evidence="6">
    <location>
        <begin position="67"/>
        <end position="184"/>
    </location>
</feature>
<gene>
    <name evidence="8" type="ORF">R2X38_15990</name>
</gene>
<evidence type="ECO:0000259" key="5">
    <source>
        <dbReference type="Pfam" id="PF25954"/>
    </source>
</evidence>
<dbReference type="Gene3D" id="1.10.287.470">
    <property type="entry name" value="Helix hairpin bin"/>
    <property type="match status" value="1"/>
</dbReference>
<dbReference type="InterPro" id="IPR058637">
    <property type="entry name" value="YknX-like_C"/>
</dbReference>
<evidence type="ECO:0000259" key="7">
    <source>
        <dbReference type="Pfam" id="PF25989"/>
    </source>
</evidence>
<protein>
    <submittedName>
        <fullName evidence="8">Efflux RND transporter periplasmic adaptor subunit</fullName>
    </submittedName>
</protein>
<keyword evidence="9" id="KW-1185">Reference proteome</keyword>
<dbReference type="Gene3D" id="2.40.30.170">
    <property type="match status" value="1"/>
</dbReference>
<feature type="signal peptide" evidence="4">
    <location>
        <begin position="1"/>
        <end position="24"/>
    </location>
</feature>
<dbReference type="Gene3D" id="2.40.420.20">
    <property type="match status" value="1"/>
</dbReference>
<evidence type="ECO:0000313" key="8">
    <source>
        <dbReference type="EMBL" id="MDV5170504.1"/>
    </source>
</evidence>
<dbReference type="NCBIfam" id="TIGR01730">
    <property type="entry name" value="RND_mfp"/>
    <property type="match status" value="1"/>
</dbReference>
<evidence type="ECO:0000313" key="9">
    <source>
        <dbReference type="Proteomes" id="UP001186452"/>
    </source>
</evidence>
<dbReference type="Pfam" id="PF25973">
    <property type="entry name" value="BSH_CzcB"/>
    <property type="match status" value="1"/>
</dbReference>
<evidence type="ECO:0000256" key="3">
    <source>
        <dbReference type="SAM" id="MobiDB-lite"/>
    </source>
</evidence>
<comment type="similarity">
    <text evidence="1">Belongs to the membrane fusion protein (MFP) (TC 8.A.1) family.</text>
</comment>
<reference evidence="8 9" key="1">
    <citation type="submission" date="2023-10" db="EMBL/GenBank/DDBJ databases">
        <title>Marine bacteria isolated from horseshoe crab.</title>
        <authorList>
            <person name="Cheng T.H."/>
        </authorList>
    </citation>
    <scope>NUCLEOTIDE SEQUENCE [LARGE SCALE GENOMIC DNA]</scope>
    <source>
        <strain evidence="8 9">HSC6</strain>
    </source>
</reference>
<evidence type="ECO:0000256" key="4">
    <source>
        <dbReference type="SAM" id="SignalP"/>
    </source>
</evidence>
<feature type="coiled-coil region" evidence="2">
    <location>
        <begin position="99"/>
        <end position="152"/>
    </location>
</feature>
<dbReference type="InterPro" id="IPR006143">
    <property type="entry name" value="RND_pump_MFP"/>
</dbReference>
<dbReference type="Gene3D" id="2.40.50.100">
    <property type="match status" value="1"/>
</dbReference>
<proteinExistence type="inferred from homology"/>
<evidence type="ECO:0000259" key="6">
    <source>
        <dbReference type="Pfam" id="PF25973"/>
    </source>
</evidence>
<dbReference type="PANTHER" id="PTHR30469">
    <property type="entry name" value="MULTIDRUG RESISTANCE PROTEIN MDTA"/>
    <property type="match status" value="1"/>
</dbReference>
<dbReference type="InterPro" id="IPR058647">
    <property type="entry name" value="BSH_CzcB-like"/>
</dbReference>
<dbReference type="SUPFAM" id="SSF111369">
    <property type="entry name" value="HlyD-like secretion proteins"/>
    <property type="match status" value="1"/>
</dbReference>
<sequence length="368" mass="39738">MTRYSAYKTIATSFLCLAPAMVMANNVEPSAIPVTVEPVSTRNIAQKIEEVGKITALDNANLTFSAGAKIEKISFNDGDAVKKGDVIAELDSTKAKADLDKARSTLNLAKTKLQRTRDLLAKQPDALSPQDMDELQEEVNLAAADFRQQEATLKDYTIIAPFDGRLTTFTHSIGSHIDASTALVSLYKLDPVNVTYAISQEDLGMAQIGQTVAVTVSAFPEQTFTGEVNYIAPAVDESSGRVEVHATIENQELVLAPGMFANVSQQLQSGKAQLVVPQNAVLANNEQRYLWVVEGDQPQRRRVELGANTNDGYVIIKQGLKKGEQVVITGQQKLTDESSVNVLSSQQPEKNLSKSVNNAGNGTNKEAG</sequence>
<dbReference type="Pfam" id="PF25989">
    <property type="entry name" value="YknX_C"/>
    <property type="match status" value="1"/>
</dbReference>